<dbReference type="GO" id="GO:0006352">
    <property type="term" value="P:DNA-templated transcription initiation"/>
    <property type="evidence" value="ECO:0007669"/>
    <property type="project" value="InterPro"/>
</dbReference>
<dbReference type="InterPro" id="IPR036388">
    <property type="entry name" value="WH-like_DNA-bd_sf"/>
</dbReference>
<feature type="domain" description="RNA polymerase sigma factor 70 region 4 type 2" evidence="7">
    <location>
        <begin position="140"/>
        <end position="188"/>
    </location>
</feature>
<dbReference type="CDD" id="cd06171">
    <property type="entry name" value="Sigma70_r4"/>
    <property type="match status" value="1"/>
</dbReference>
<keyword evidence="3" id="KW-0731">Sigma factor</keyword>
<evidence type="ECO:0000313" key="8">
    <source>
        <dbReference type="EMBL" id="TDG12664.1"/>
    </source>
</evidence>
<dbReference type="InterPro" id="IPR014284">
    <property type="entry name" value="RNA_pol_sigma-70_dom"/>
</dbReference>
<dbReference type="Pfam" id="PF04542">
    <property type="entry name" value="Sigma70_r2"/>
    <property type="match status" value="1"/>
</dbReference>
<accession>A0A4R5LQ19</accession>
<dbReference type="Pfam" id="PF08281">
    <property type="entry name" value="Sigma70_r4_2"/>
    <property type="match status" value="1"/>
</dbReference>
<keyword evidence="9" id="KW-1185">Reference proteome</keyword>
<evidence type="ECO:0000256" key="5">
    <source>
        <dbReference type="ARBA" id="ARBA00023163"/>
    </source>
</evidence>
<keyword evidence="4" id="KW-0238">DNA-binding</keyword>
<evidence type="ECO:0000256" key="4">
    <source>
        <dbReference type="ARBA" id="ARBA00023125"/>
    </source>
</evidence>
<keyword evidence="2" id="KW-0805">Transcription regulation</keyword>
<dbReference type="AlphaFoldDB" id="A0A4R5LQ19"/>
<dbReference type="Gene3D" id="1.10.1740.10">
    <property type="match status" value="1"/>
</dbReference>
<dbReference type="SUPFAM" id="SSF88946">
    <property type="entry name" value="Sigma2 domain of RNA polymerase sigma factors"/>
    <property type="match status" value="1"/>
</dbReference>
<dbReference type="InterPro" id="IPR007627">
    <property type="entry name" value="RNA_pol_sigma70_r2"/>
</dbReference>
<dbReference type="InterPro" id="IPR013324">
    <property type="entry name" value="RNA_pol_sigma_r3/r4-like"/>
</dbReference>
<evidence type="ECO:0000313" key="9">
    <source>
        <dbReference type="Proteomes" id="UP000295554"/>
    </source>
</evidence>
<name>A0A4R5LQ19_9GAMM</name>
<feature type="domain" description="RNA polymerase sigma-70 region 2" evidence="6">
    <location>
        <begin position="50"/>
        <end position="111"/>
    </location>
</feature>
<dbReference type="InterPro" id="IPR013325">
    <property type="entry name" value="RNA_pol_sigma_r2"/>
</dbReference>
<evidence type="ECO:0000256" key="3">
    <source>
        <dbReference type="ARBA" id="ARBA00023082"/>
    </source>
</evidence>
<dbReference type="Proteomes" id="UP000295554">
    <property type="component" value="Unassembled WGS sequence"/>
</dbReference>
<protein>
    <submittedName>
        <fullName evidence="8">Sigma-70 family RNA polymerase sigma factor</fullName>
    </submittedName>
</protein>
<organism evidence="8 9">
    <name type="scientific">Seongchinamella unica</name>
    <dbReference type="NCBI Taxonomy" id="2547392"/>
    <lineage>
        <taxon>Bacteria</taxon>
        <taxon>Pseudomonadati</taxon>
        <taxon>Pseudomonadota</taxon>
        <taxon>Gammaproteobacteria</taxon>
        <taxon>Cellvibrionales</taxon>
        <taxon>Halieaceae</taxon>
        <taxon>Seongchinamella</taxon>
    </lineage>
</organism>
<dbReference type="NCBIfam" id="TIGR02937">
    <property type="entry name" value="sigma70-ECF"/>
    <property type="match status" value="1"/>
</dbReference>
<gene>
    <name evidence="8" type="ORF">E2F43_13860</name>
</gene>
<dbReference type="OrthoDB" id="8535698at2"/>
<dbReference type="GO" id="GO:0003677">
    <property type="term" value="F:DNA binding"/>
    <property type="evidence" value="ECO:0007669"/>
    <property type="project" value="UniProtKB-KW"/>
</dbReference>
<dbReference type="Gene3D" id="1.10.10.10">
    <property type="entry name" value="Winged helix-like DNA-binding domain superfamily/Winged helix DNA-binding domain"/>
    <property type="match status" value="1"/>
</dbReference>
<dbReference type="GO" id="GO:0016987">
    <property type="term" value="F:sigma factor activity"/>
    <property type="evidence" value="ECO:0007669"/>
    <property type="project" value="UniProtKB-KW"/>
</dbReference>
<dbReference type="InterPro" id="IPR039425">
    <property type="entry name" value="RNA_pol_sigma-70-like"/>
</dbReference>
<dbReference type="InterPro" id="IPR013249">
    <property type="entry name" value="RNA_pol_sigma70_r4_t2"/>
</dbReference>
<dbReference type="PANTHER" id="PTHR43133">
    <property type="entry name" value="RNA POLYMERASE ECF-TYPE SIGMA FACTO"/>
    <property type="match status" value="1"/>
</dbReference>
<evidence type="ECO:0000259" key="7">
    <source>
        <dbReference type="Pfam" id="PF08281"/>
    </source>
</evidence>
<proteinExistence type="inferred from homology"/>
<comment type="caution">
    <text evidence="8">The sequence shown here is derived from an EMBL/GenBank/DDBJ whole genome shotgun (WGS) entry which is preliminary data.</text>
</comment>
<dbReference type="EMBL" id="SMSE01000003">
    <property type="protein sequence ID" value="TDG12664.1"/>
    <property type="molecule type" value="Genomic_DNA"/>
</dbReference>
<reference evidence="8 9" key="1">
    <citation type="submission" date="2019-03" db="EMBL/GenBank/DDBJ databases">
        <title>Seongchinamella monodicae gen. nov., sp. nov., a novel member of the Gammaproteobacteria isolated from a tidal mudflat of beach.</title>
        <authorList>
            <person name="Yang H.G."/>
            <person name="Kang J.W."/>
            <person name="Lee S.D."/>
        </authorList>
    </citation>
    <scope>NUCLEOTIDE SEQUENCE [LARGE SCALE GENOMIC DNA]</scope>
    <source>
        <strain evidence="8 9">GH4-78</strain>
    </source>
</reference>
<comment type="similarity">
    <text evidence="1">Belongs to the sigma-70 factor family. ECF subfamily.</text>
</comment>
<evidence type="ECO:0000256" key="2">
    <source>
        <dbReference type="ARBA" id="ARBA00023015"/>
    </source>
</evidence>
<sequence length="197" mass="21932">MSALLAAIAPEAMPDAHAEQYAEDELRWSALMVSAQAGNESDYRQLLGELSALVSGYLHSRLGGYDFVEDCAQEVLVAVHEARHTYDGRRPFRPWLFAIIRYKSTDAIRRAEVRGRHFGPQGSAVEPATSGPDEELDEGRLLAQLPESLRLPLELTKIVGLSTAEAAQRLGISESALKVRVHRAVKRLRKWMETEQP</sequence>
<dbReference type="SUPFAM" id="SSF88659">
    <property type="entry name" value="Sigma3 and sigma4 domains of RNA polymerase sigma factors"/>
    <property type="match status" value="1"/>
</dbReference>
<keyword evidence="5" id="KW-0804">Transcription</keyword>
<evidence type="ECO:0000256" key="1">
    <source>
        <dbReference type="ARBA" id="ARBA00010641"/>
    </source>
</evidence>
<dbReference type="PANTHER" id="PTHR43133:SF58">
    <property type="entry name" value="ECF RNA POLYMERASE SIGMA FACTOR SIGD"/>
    <property type="match status" value="1"/>
</dbReference>
<evidence type="ECO:0000259" key="6">
    <source>
        <dbReference type="Pfam" id="PF04542"/>
    </source>
</evidence>